<dbReference type="GO" id="GO:0005739">
    <property type="term" value="C:mitochondrion"/>
    <property type="evidence" value="ECO:0007669"/>
    <property type="project" value="TreeGrafter"/>
</dbReference>
<dbReference type="OrthoDB" id="548867at2759"/>
<dbReference type="Gene3D" id="3.40.50.300">
    <property type="entry name" value="P-loop containing nucleotide triphosphate hydrolases"/>
    <property type="match status" value="1"/>
</dbReference>
<dbReference type="PANTHER" id="PTHR12169:SF6">
    <property type="entry name" value="AFG1-LIKE ATPASE"/>
    <property type="match status" value="1"/>
</dbReference>
<name>A0A9W6T2F1_CANBO</name>
<dbReference type="GO" id="GO:0006515">
    <property type="term" value="P:protein quality control for misfolded or incompletely synthesized proteins"/>
    <property type="evidence" value="ECO:0007669"/>
    <property type="project" value="TreeGrafter"/>
</dbReference>
<reference evidence="5" key="1">
    <citation type="submission" date="2023-04" db="EMBL/GenBank/DDBJ databases">
        <title>Candida boidinii NBRC 10035.</title>
        <authorList>
            <person name="Ichikawa N."/>
            <person name="Sato H."/>
            <person name="Tonouchi N."/>
        </authorList>
    </citation>
    <scope>NUCLEOTIDE SEQUENCE</scope>
    <source>
        <strain evidence="5">NBRC 10035</strain>
    </source>
</reference>
<evidence type="ECO:0000256" key="3">
    <source>
        <dbReference type="ARBA" id="ARBA00022840"/>
    </source>
</evidence>
<comment type="similarity">
    <text evidence="1">Belongs to the AFG1 ATPase family.</text>
</comment>
<keyword evidence="3" id="KW-0067">ATP-binding</keyword>
<evidence type="ECO:0000256" key="1">
    <source>
        <dbReference type="ARBA" id="ARBA00010322"/>
    </source>
</evidence>
<dbReference type="PANTHER" id="PTHR12169">
    <property type="entry name" value="ATPASE N2B"/>
    <property type="match status" value="1"/>
</dbReference>
<dbReference type="SUPFAM" id="SSF52540">
    <property type="entry name" value="P-loop containing nucleoside triphosphate hydrolases"/>
    <property type="match status" value="1"/>
</dbReference>
<dbReference type="InterPro" id="IPR005654">
    <property type="entry name" value="ATPase_AFG1-like"/>
</dbReference>
<organism evidence="5 6">
    <name type="scientific">Candida boidinii</name>
    <name type="common">Yeast</name>
    <dbReference type="NCBI Taxonomy" id="5477"/>
    <lineage>
        <taxon>Eukaryota</taxon>
        <taxon>Fungi</taxon>
        <taxon>Dikarya</taxon>
        <taxon>Ascomycota</taxon>
        <taxon>Saccharomycotina</taxon>
        <taxon>Pichiomycetes</taxon>
        <taxon>Pichiales</taxon>
        <taxon>Pichiaceae</taxon>
        <taxon>Ogataea</taxon>
        <taxon>Ogataea/Candida clade</taxon>
    </lineage>
</organism>
<dbReference type="GO" id="GO:0016887">
    <property type="term" value="F:ATP hydrolysis activity"/>
    <property type="evidence" value="ECO:0007669"/>
    <property type="project" value="InterPro"/>
</dbReference>
<dbReference type="Pfam" id="PF03969">
    <property type="entry name" value="AFG1_ATPase"/>
    <property type="match status" value="1"/>
</dbReference>
<accession>A0A9W6T2F1</accession>
<dbReference type="InterPro" id="IPR027417">
    <property type="entry name" value="P-loop_NTPase"/>
</dbReference>
<dbReference type="Proteomes" id="UP001165120">
    <property type="component" value="Unassembled WGS sequence"/>
</dbReference>
<evidence type="ECO:0000313" key="5">
    <source>
        <dbReference type="EMBL" id="GME72085.1"/>
    </source>
</evidence>
<dbReference type="GO" id="GO:0005524">
    <property type="term" value="F:ATP binding"/>
    <property type="evidence" value="ECO:0007669"/>
    <property type="project" value="UniProtKB-KW"/>
</dbReference>
<dbReference type="EMBL" id="BSXN01001199">
    <property type="protein sequence ID" value="GME72085.1"/>
    <property type="molecule type" value="Genomic_DNA"/>
</dbReference>
<gene>
    <name evidence="5" type="ORF">Cboi02_000346600</name>
</gene>
<evidence type="ECO:0000313" key="6">
    <source>
        <dbReference type="Proteomes" id="UP001165120"/>
    </source>
</evidence>
<evidence type="ECO:0000256" key="2">
    <source>
        <dbReference type="ARBA" id="ARBA00022741"/>
    </source>
</evidence>
<evidence type="ECO:0000256" key="4">
    <source>
        <dbReference type="SAM" id="MobiDB-lite"/>
    </source>
</evidence>
<keyword evidence="2" id="KW-0547">Nucleotide-binding</keyword>
<sequence>MFKSLTQQVLVKNRLLICKNSNLSIYHNFSTFSKNLNIHQDPTTQTNLDLNLTLDFAALNANSTKSEQQTTSAKTANTAATQSTPITKENLSPLKFYNGLVNAGRLKDDKYQRSILSSMEGLYSNLENYNPPLLEKPQIDNLKPKTGFAKIFDSIFSSKNSSLTQSNDQSFLPHGIYLYGDVGCGKTMLMDLFYDTIPNHLTKKRLHFHQFMQTLHKRSHELIVEHGRGKQDIDVIPLLAWELATNSTVLCFDEFQVTDVADAMLLRRVLNLLLRPDHGMVLFATSNRAPDDLYINGIQRESFIPCIRLIKKMTSVIYLNSPTDYRKIPKPISNVYYYPKPGISFHSRTSRAQQEKHINNWYNFFSQGHEREENLKLKIWGRDLVVPISSPPYVAQFTFEELCGQPLAAGDYLTLANSYESFIITDIPYLCIDVRDYVRRFITFLDAVYDSHGRIACTAAAPFTDLFVEPENIAKGHFSLVKIKDDDSKLNEFIENDELVKNHGFDKKIAKKAAMFGTLDEERFAFARALSRLSQMSTQDWVDSCKSR</sequence>
<protein>
    <submittedName>
        <fullName evidence="5">Unnamed protein product</fullName>
    </submittedName>
</protein>
<dbReference type="NCBIfam" id="NF040713">
    <property type="entry name" value="ZapE"/>
    <property type="match status" value="1"/>
</dbReference>
<comment type="caution">
    <text evidence="5">The sequence shown here is derived from an EMBL/GenBank/DDBJ whole genome shotgun (WGS) entry which is preliminary data.</text>
</comment>
<feature type="region of interest" description="Disordered" evidence="4">
    <location>
        <begin position="65"/>
        <end position="84"/>
    </location>
</feature>
<keyword evidence="6" id="KW-1185">Reference proteome</keyword>
<proteinExistence type="inferred from homology"/>
<dbReference type="AlphaFoldDB" id="A0A9W6T2F1"/>